<keyword evidence="1" id="KW-0812">Transmembrane</keyword>
<comment type="caution">
    <text evidence="2">The sequence shown here is derived from an EMBL/GenBank/DDBJ whole genome shotgun (WGS) entry which is preliminary data.</text>
</comment>
<evidence type="ECO:0000256" key="1">
    <source>
        <dbReference type="SAM" id="Phobius"/>
    </source>
</evidence>
<evidence type="ECO:0000313" key="2">
    <source>
        <dbReference type="EMBL" id="KKM06155.1"/>
    </source>
</evidence>
<gene>
    <name evidence="2" type="ORF">LCGC14_1746910</name>
</gene>
<keyword evidence="1" id="KW-0472">Membrane</keyword>
<keyword evidence="1" id="KW-1133">Transmembrane helix</keyword>
<accession>A0A0F9H521</accession>
<protein>
    <submittedName>
        <fullName evidence="2">Uncharacterized protein</fullName>
    </submittedName>
</protein>
<feature type="transmembrane region" description="Helical" evidence="1">
    <location>
        <begin position="6"/>
        <end position="29"/>
    </location>
</feature>
<proteinExistence type="predicted"/>
<reference evidence="2" key="1">
    <citation type="journal article" date="2015" name="Nature">
        <title>Complex archaea that bridge the gap between prokaryotes and eukaryotes.</title>
        <authorList>
            <person name="Spang A."/>
            <person name="Saw J.H."/>
            <person name="Jorgensen S.L."/>
            <person name="Zaremba-Niedzwiedzka K."/>
            <person name="Martijn J."/>
            <person name="Lind A.E."/>
            <person name="van Eijk R."/>
            <person name="Schleper C."/>
            <person name="Guy L."/>
            <person name="Ettema T.J."/>
        </authorList>
    </citation>
    <scope>NUCLEOTIDE SEQUENCE</scope>
</reference>
<organism evidence="2">
    <name type="scientific">marine sediment metagenome</name>
    <dbReference type="NCBI Taxonomy" id="412755"/>
    <lineage>
        <taxon>unclassified sequences</taxon>
        <taxon>metagenomes</taxon>
        <taxon>ecological metagenomes</taxon>
    </lineage>
</organism>
<dbReference type="EMBL" id="LAZR01016065">
    <property type="protein sequence ID" value="KKM06155.1"/>
    <property type="molecule type" value="Genomic_DNA"/>
</dbReference>
<name>A0A0F9H521_9ZZZZ</name>
<dbReference type="AlphaFoldDB" id="A0A0F9H521"/>
<sequence>MRFFRVTAWAYTSTVILVTVVLMAGYGVLNQRIGAFQERAERRSVVDSLLVVELLEHNDSIMAAIALQTAYLYLYERDSLTRARRAECGPLVVC</sequence>